<dbReference type="SUPFAM" id="SSF55068">
    <property type="entry name" value="Peptide methionine sulfoxide reductase"/>
    <property type="match status" value="1"/>
</dbReference>
<accession>A0ABV7L9Z3</accession>
<keyword evidence="8" id="KW-1185">Reference proteome</keyword>
<dbReference type="PANTHER" id="PTHR43774:SF1">
    <property type="entry name" value="PEPTIDE METHIONINE SULFOXIDE REDUCTASE MSRA 2"/>
    <property type="match status" value="1"/>
</dbReference>
<gene>
    <name evidence="4 7" type="primary">msrA</name>
    <name evidence="7" type="ORF">ACFOGJ_27695</name>
</gene>
<keyword evidence="1 4" id="KW-0560">Oxidoreductase</keyword>
<dbReference type="Pfam" id="PF01625">
    <property type="entry name" value="PMSR"/>
    <property type="match status" value="1"/>
</dbReference>
<feature type="chain" id="PRO_5045297610" description="Peptide methionine sulfoxide reductase MsrA" evidence="5">
    <location>
        <begin position="28"/>
        <end position="209"/>
    </location>
</feature>
<dbReference type="EMBL" id="JBHRTR010000054">
    <property type="protein sequence ID" value="MFC3231062.1"/>
    <property type="molecule type" value="Genomic_DNA"/>
</dbReference>
<dbReference type="Gene3D" id="3.30.1060.10">
    <property type="entry name" value="Peptide methionine sulphoxide reductase MsrA"/>
    <property type="match status" value="1"/>
</dbReference>
<evidence type="ECO:0000256" key="1">
    <source>
        <dbReference type="ARBA" id="ARBA00023002"/>
    </source>
</evidence>
<dbReference type="NCBIfam" id="TIGR00401">
    <property type="entry name" value="msrA"/>
    <property type="match status" value="1"/>
</dbReference>
<dbReference type="GO" id="GO:0008113">
    <property type="term" value="F:peptide-methionine (S)-S-oxide reductase activity"/>
    <property type="evidence" value="ECO:0007669"/>
    <property type="project" value="UniProtKB-EC"/>
</dbReference>
<feature type="signal peptide" evidence="5">
    <location>
        <begin position="1"/>
        <end position="27"/>
    </location>
</feature>
<sequence length="209" mass="22549">MIRPFACGAAAAILVASLALSAGAATAQERATAVFAGGCFWCVESDFDQVPGVLETLSGYTGGHVADPGYRQVTAGGTGHREAVKVSYDPSRVSYPELLTVFWHSVDPTDAGGQFCDRGQSYTTAVFVDGEAQREAAEASKAEVAARLEAPIATSIEPAGPFYAAEDYHQDYYRKNPLQYEFYRWRCGRDGRIEDLWGEDAFKGIPDKG</sequence>
<evidence type="ECO:0000313" key="8">
    <source>
        <dbReference type="Proteomes" id="UP001595528"/>
    </source>
</evidence>
<evidence type="ECO:0000256" key="2">
    <source>
        <dbReference type="ARBA" id="ARBA00047806"/>
    </source>
</evidence>
<keyword evidence="5" id="KW-0732">Signal</keyword>
<comment type="catalytic activity">
    <reaction evidence="2 4">
        <text>L-methionyl-[protein] + [thioredoxin]-disulfide + H2O = L-methionyl-(S)-S-oxide-[protein] + [thioredoxin]-dithiol</text>
        <dbReference type="Rhea" id="RHEA:14217"/>
        <dbReference type="Rhea" id="RHEA-COMP:10698"/>
        <dbReference type="Rhea" id="RHEA-COMP:10700"/>
        <dbReference type="Rhea" id="RHEA-COMP:12313"/>
        <dbReference type="Rhea" id="RHEA-COMP:12315"/>
        <dbReference type="ChEBI" id="CHEBI:15377"/>
        <dbReference type="ChEBI" id="CHEBI:16044"/>
        <dbReference type="ChEBI" id="CHEBI:29950"/>
        <dbReference type="ChEBI" id="CHEBI:44120"/>
        <dbReference type="ChEBI" id="CHEBI:50058"/>
        <dbReference type="EC" id="1.8.4.11"/>
    </reaction>
</comment>
<comment type="similarity">
    <text evidence="4">Belongs to the MsrA Met sulfoxide reductase family.</text>
</comment>
<name>A0ABV7L9Z3_9PROT</name>
<comment type="catalytic activity">
    <reaction evidence="3 4">
        <text>[thioredoxin]-disulfide + L-methionine + H2O = L-methionine (S)-S-oxide + [thioredoxin]-dithiol</text>
        <dbReference type="Rhea" id="RHEA:19993"/>
        <dbReference type="Rhea" id="RHEA-COMP:10698"/>
        <dbReference type="Rhea" id="RHEA-COMP:10700"/>
        <dbReference type="ChEBI" id="CHEBI:15377"/>
        <dbReference type="ChEBI" id="CHEBI:29950"/>
        <dbReference type="ChEBI" id="CHEBI:50058"/>
        <dbReference type="ChEBI" id="CHEBI:57844"/>
        <dbReference type="ChEBI" id="CHEBI:58772"/>
        <dbReference type="EC" id="1.8.4.11"/>
    </reaction>
</comment>
<evidence type="ECO:0000256" key="5">
    <source>
        <dbReference type="SAM" id="SignalP"/>
    </source>
</evidence>
<dbReference type="InterPro" id="IPR036509">
    <property type="entry name" value="Met_Sox_Rdtase_MsrA_sf"/>
</dbReference>
<comment type="function">
    <text evidence="4">Has an important function as a repair enzyme for proteins that have been inactivated by oxidation. Catalyzes the reversible oxidation-reduction of methionine sulfoxide in proteins to methionine.</text>
</comment>
<evidence type="ECO:0000256" key="3">
    <source>
        <dbReference type="ARBA" id="ARBA00048782"/>
    </source>
</evidence>
<evidence type="ECO:0000313" key="7">
    <source>
        <dbReference type="EMBL" id="MFC3231062.1"/>
    </source>
</evidence>
<dbReference type="InterPro" id="IPR002569">
    <property type="entry name" value="Met_Sox_Rdtase_MsrA_dom"/>
</dbReference>
<evidence type="ECO:0000259" key="6">
    <source>
        <dbReference type="Pfam" id="PF01625"/>
    </source>
</evidence>
<feature type="active site" evidence="4">
    <location>
        <position position="39"/>
    </location>
</feature>
<dbReference type="RefSeq" id="WP_379906529.1">
    <property type="nucleotide sequence ID" value="NZ_JBHRTR010000054.1"/>
</dbReference>
<dbReference type="HAMAP" id="MF_01401">
    <property type="entry name" value="MsrA"/>
    <property type="match status" value="1"/>
</dbReference>
<reference evidence="8" key="1">
    <citation type="journal article" date="2019" name="Int. J. Syst. Evol. Microbiol.">
        <title>The Global Catalogue of Microorganisms (GCM) 10K type strain sequencing project: providing services to taxonomists for standard genome sequencing and annotation.</title>
        <authorList>
            <consortium name="The Broad Institute Genomics Platform"/>
            <consortium name="The Broad Institute Genome Sequencing Center for Infectious Disease"/>
            <person name="Wu L."/>
            <person name="Ma J."/>
        </authorList>
    </citation>
    <scope>NUCLEOTIDE SEQUENCE [LARGE SCALE GENOMIC DNA]</scope>
    <source>
        <strain evidence="8">KCTC 42964</strain>
    </source>
</reference>
<proteinExistence type="inferred from homology"/>
<dbReference type="PANTHER" id="PTHR43774">
    <property type="entry name" value="PEPTIDE METHIONINE SULFOXIDE REDUCTASE"/>
    <property type="match status" value="1"/>
</dbReference>
<dbReference type="Proteomes" id="UP001595528">
    <property type="component" value="Unassembled WGS sequence"/>
</dbReference>
<protein>
    <recommendedName>
        <fullName evidence="4">Peptide methionine sulfoxide reductase MsrA</fullName>
        <shortName evidence="4">Protein-methionine-S-oxide reductase</shortName>
        <ecNumber evidence="4">1.8.4.11</ecNumber>
    </recommendedName>
    <alternativeName>
        <fullName evidence="4">Peptide-methionine (S)-S-oxide reductase</fullName>
        <shortName evidence="4">Peptide Met(O) reductase</shortName>
    </alternativeName>
</protein>
<comment type="caution">
    <text evidence="7">The sequence shown here is derived from an EMBL/GenBank/DDBJ whole genome shotgun (WGS) entry which is preliminary data.</text>
</comment>
<evidence type="ECO:0000256" key="4">
    <source>
        <dbReference type="HAMAP-Rule" id="MF_01401"/>
    </source>
</evidence>
<dbReference type="EC" id="1.8.4.11" evidence="4"/>
<feature type="domain" description="Peptide methionine sulphoxide reductase MsrA" evidence="6">
    <location>
        <begin position="32"/>
        <end position="181"/>
    </location>
</feature>
<organism evidence="7 8">
    <name type="scientific">Marinibaculum pumilum</name>
    <dbReference type="NCBI Taxonomy" id="1766165"/>
    <lineage>
        <taxon>Bacteria</taxon>
        <taxon>Pseudomonadati</taxon>
        <taxon>Pseudomonadota</taxon>
        <taxon>Alphaproteobacteria</taxon>
        <taxon>Rhodospirillales</taxon>
        <taxon>Rhodospirillaceae</taxon>
        <taxon>Marinibaculum</taxon>
    </lineage>
</organism>